<proteinExistence type="predicted"/>
<dbReference type="Gene3D" id="1.10.287.470">
    <property type="entry name" value="Helix hairpin bin"/>
    <property type="match status" value="1"/>
</dbReference>
<dbReference type="AlphaFoldDB" id="A0A7C4QHS0"/>
<evidence type="ECO:0000256" key="1">
    <source>
        <dbReference type="ARBA" id="ARBA00022448"/>
    </source>
</evidence>
<sequence>MRGRTMGPVLFACTSWCLLAADPVPSELRLPGVVVTLSEQVEVPAREAGVLLSLEVREGETVEAGQLVGQIDDRDARLLAARAEMELSQARQLAANDIKVRFARKSADVSRAELQRALDQVERLPKSVSKTELDRLHLVAERNLLEIEQAEVELQQLQMSVSLKEQDLEVARLKVERRKIVSPITGMVVQWKRRRGEWVEPGTPVVRIIRLNRLRAEGFAPATALPLSAMGREVTLKIELPGQPPLAFSGELTFVSPEVDPVNGQTRFWAEIDNPQLKLRPGQQGQLVIHPQRRLPPESPLDGPDRP</sequence>
<protein>
    <submittedName>
        <fullName evidence="6">HlyD family efflux transporter periplasmic adaptor subunit</fullName>
    </submittedName>
</protein>
<dbReference type="Gene3D" id="2.40.30.170">
    <property type="match status" value="1"/>
</dbReference>
<evidence type="ECO:0000313" key="6">
    <source>
        <dbReference type="EMBL" id="HGT39141.1"/>
    </source>
</evidence>
<dbReference type="EMBL" id="DSVQ01000012">
    <property type="protein sequence ID" value="HGT39141.1"/>
    <property type="molecule type" value="Genomic_DNA"/>
</dbReference>
<dbReference type="SUPFAM" id="SSF111369">
    <property type="entry name" value="HlyD-like secretion proteins"/>
    <property type="match status" value="1"/>
</dbReference>
<dbReference type="PANTHER" id="PTHR30097:SF4">
    <property type="entry name" value="SLR6042 PROTEIN"/>
    <property type="match status" value="1"/>
</dbReference>
<feature type="signal peptide" evidence="4">
    <location>
        <begin position="1"/>
        <end position="20"/>
    </location>
</feature>
<feature type="domain" description="Multidrug resistance protein MdtA-like barrel-sandwich hybrid" evidence="5">
    <location>
        <begin position="39"/>
        <end position="204"/>
    </location>
</feature>
<feature type="coiled-coil region" evidence="2">
    <location>
        <begin position="104"/>
        <end position="167"/>
    </location>
</feature>
<dbReference type="GO" id="GO:0060003">
    <property type="term" value="P:copper ion export"/>
    <property type="evidence" value="ECO:0007669"/>
    <property type="project" value="TreeGrafter"/>
</dbReference>
<gene>
    <name evidence="6" type="ORF">ENS64_07740</name>
</gene>
<evidence type="ECO:0000259" key="5">
    <source>
        <dbReference type="Pfam" id="PF25917"/>
    </source>
</evidence>
<dbReference type="InterPro" id="IPR058625">
    <property type="entry name" value="MdtA-like_BSH"/>
</dbReference>
<evidence type="ECO:0000256" key="2">
    <source>
        <dbReference type="SAM" id="Coils"/>
    </source>
</evidence>
<dbReference type="GO" id="GO:0030313">
    <property type="term" value="C:cell envelope"/>
    <property type="evidence" value="ECO:0007669"/>
    <property type="project" value="TreeGrafter"/>
</dbReference>
<dbReference type="Pfam" id="PF25917">
    <property type="entry name" value="BSH_RND"/>
    <property type="match status" value="1"/>
</dbReference>
<dbReference type="GO" id="GO:0015679">
    <property type="term" value="P:plasma membrane copper ion transport"/>
    <property type="evidence" value="ECO:0007669"/>
    <property type="project" value="TreeGrafter"/>
</dbReference>
<keyword evidence="4" id="KW-0732">Signal</keyword>
<dbReference type="PANTHER" id="PTHR30097">
    <property type="entry name" value="CATION EFFLUX SYSTEM PROTEIN CUSB"/>
    <property type="match status" value="1"/>
</dbReference>
<keyword evidence="1" id="KW-0813">Transport</keyword>
<keyword evidence="2" id="KW-0175">Coiled coil</keyword>
<evidence type="ECO:0000256" key="4">
    <source>
        <dbReference type="SAM" id="SignalP"/>
    </source>
</evidence>
<organism evidence="6">
    <name type="scientific">Schlesneria paludicola</name>
    <dbReference type="NCBI Taxonomy" id="360056"/>
    <lineage>
        <taxon>Bacteria</taxon>
        <taxon>Pseudomonadati</taxon>
        <taxon>Planctomycetota</taxon>
        <taxon>Planctomycetia</taxon>
        <taxon>Planctomycetales</taxon>
        <taxon>Planctomycetaceae</taxon>
        <taxon>Schlesneria</taxon>
    </lineage>
</organism>
<feature type="chain" id="PRO_5028333729" evidence="4">
    <location>
        <begin position="21"/>
        <end position="307"/>
    </location>
</feature>
<feature type="region of interest" description="Disordered" evidence="3">
    <location>
        <begin position="283"/>
        <end position="307"/>
    </location>
</feature>
<dbReference type="Gene3D" id="2.40.50.100">
    <property type="match status" value="1"/>
</dbReference>
<reference evidence="6" key="1">
    <citation type="journal article" date="2020" name="mSystems">
        <title>Genome- and Community-Level Interaction Insights into Carbon Utilization and Element Cycling Functions of Hydrothermarchaeota in Hydrothermal Sediment.</title>
        <authorList>
            <person name="Zhou Z."/>
            <person name="Liu Y."/>
            <person name="Xu W."/>
            <person name="Pan J."/>
            <person name="Luo Z.H."/>
            <person name="Li M."/>
        </authorList>
    </citation>
    <scope>NUCLEOTIDE SEQUENCE [LARGE SCALE GENOMIC DNA]</scope>
    <source>
        <strain evidence="6">SpSt-508</strain>
    </source>
</reference>
<accession>A0A7C4QHS0</accession>
<comment type="caution">
    <text evidence="6">The sequence shown here is derived from an EMBL/GenBank/DDBJ whole genome shotgun (WGS) entry which is preliminary data.</text>
</comment>
<evidence type="ECO:0000256" key="3">
    <source>
        <dbReference type="SAM" id="MobiDB-lite"/>
    </source>
</evidence>
<name>A0A7C4QHS0_9PLAN</name>
<dbReference type="InterPro" id="IPR051909">
    <property type="entry name" value="MFP_Cation_Efflux"/>
</dbReference>